<protein>
    <submittedName>
        <fullName evidence="2">ElaA protein</fullName>
    </submittedName>
</protein>
<dbReference type="Gene3D" id="3.40.630.30">
    <property type="match status" value="1"/>
</dbReference>
<dbReference type="SUPFAM" id="SSF55729">
    <property type="entry name" value="Acyl-CoA N-acyltransferases (Nat)"/>
    <property type="match status" value="1"/>
</dbReference>
<dbReference type="Pfam" id="PF13673">
    <property type="entry name" value="Acetyltransf_10"/>
    <property type="match status" value="1"/>
</dbReference>
<dbReference type="InterPro" id="IPR000182">
    <property type="entry name" value="GNAT_dom"/>
</dbReference>
<evidence type="ECO:0000259" key="1">
    <source>
        <dbReference type="PROSITE" id="PS51186"/>
    </source>
</evidence>
<organism evidence="2 3">
    <name type="scientific">Alitibacter langaaensis DSM 22999</name>
    <dbReference type="NCBI Taxonomy" id="1122935"/>
    <lineage>
        <taxon>Bacteria</taxon>
        <taxon>Pseudomonadati</taxon>
        <taxon>Pseudomonadota</taxon>
        <taxon>Gammaproteobacteria</taxon>
        <taxon>Pasteurellales</taxon>
        <taxon>Pasteurellaceae</taxon>
        <taxon>Alitibacter</taxon>
    </lineage>
</organism>
<dbReference type="Proteomes" id="UP000245909">
    <property type="component" value="Unassembled WGS sequence"/>
</dbReference>
<keyword evidence="3" id="KW-1185">Reference proteome</keyword>
<name>A0A2U0SNR3_9PAST</name>
<gene>
    <name evidence="2" type="ORF">C8D76_11015</name>
</gene>
<sequence>MWQTKTFENLTALELWKIYQIRVAVFVVEQNCPYQEVDELDKSAQHFWLESKGEIQAYCRIINTESAVKIGRVLVLQSARGKGLARELMTKAIELAKQQYPNKSLFVQAQAYLQDFYASLGFKPVSDVYLEDGIPHLDMQIEFDDE</sequence>
<dbReference type="OrthoDB" id="9796171at2"/>
<feature type="domain" description="N-acetyltransferase" evidence="1">
    <location>
        <begin position="5"/>
        <end position="144"/>
    </location>
</feature>
<dbReference type="InterPro" id="IPR016181">
    <property type="entry name" value="Acyl_CoA_acyltransferase"/>
</dbReference>
<evidence type="ECO:0000313" key="2">
    <source>
        <dbReference type="EMBL" id="PVX32990.1"/>
    </source>
</evidence>
<reference evidence="2 3" key="1">
    <citation type="submission" date="2018-05" db="EMBL/GenBank/DDBJ databases">
        <title>Genomic Encyclopedia of Type Strains, Phase IV (KMG-IV): sequencing the most valuable type-strain genomes for metagenomic binning, comparative biology and taxonomic classification.</title>
        <authorList>
            <person name="Goeker M."/>
        </authorList>
    </citation>
    <scope>NUCLEOTIDE SEQUENCE [LARGE SCALE GENOMIC DNA]</scope>
    <source>
        <strain evidence="2 3">DSM 22999</strain>
    </source>
</reference>
<dbReference type="CDD" id="cd04301">
    <property type="entry name" value="NAT_SF"/>
    <property type="match status" value="1"/>
</dbReference>
<proteinExistence type="predicted"/>
<accession>A0A2U0SNR3</accession>
<dbReference type="GO" id="GO:0016747">
    <property type="term" value="F:acyltransferase activity, transferring groups other than amino-acyl groups"/>
    <property type="evidence" value="ECO:0007669"/>
    <property type="project" value="InterPro"/>
</dbReference>
<dbReference type="AlphaFoldDB" id="A0A2U0SNR3"/>
<comment type="caution">
    <text evidence="2">The sequence shown here is derived from an EMBL/GenBank/DDBJ whole genome shotgun (WGS) entry which is preliminary data.</text>
</comment>
<dbReference type="EMBL" id="QENU01000010">
    <property type="protein sequence ID" value="PVX32990.1"/>
    <property type="molecule type" value="Genomic_DNA"/>
</dbReference>
<dbReference type="RefSeq" id="WP_116632104.1">
    <property type="nucleotide sequence ID" value="NZ_QENU01000010.1"/>
</dbReference>
<evidence type="ECO:0000313" key="3">
    <source>
        <dbReference type="Proteomes" id="UP000245909"/>
    </source>
</evidence>
<dbReference type="PROSITE" id="PS51186">
    <property type="entry name" value="GNAT"/>
    <property type="match status" value="1"/>
</dbReference>